<dbReference type="Gene3D" id="2.130.10.10">
    <property type="entry name" value="YVTN repeat-like/Quinoprotein amine dehydrogenase"/>
    <property type="match status" value="1"/>
</dbReference>
<protein>
    <recommendedName>
        <fullName evidence="1">Pyrrolo-quinoline quinone repeat domain-containing protein</fullName>
    </recommendedName>
</protein>
<dbReference type="Pfam" id="PF13360">
    <property type="entry name" value="PQQ_2"/>
    <property type="match status" value="1"/>
</dbReference>
<accession>A0ABX9R914</accession>
<dbReference type="InterPro" id="IPR002372">
    <property type="entry name" value="PQQ_rpt_dom"/>
</dbReference>
<dbReference type="RefSeq" id="WP_120676922.1">
    <property type="nucleotide sequence ID" value="NZ_RAZS01000004.1"/>
</dbReference>
<comment type="caution">
    <text evidence="2">The sequence shown here is derived from an EMBL/GenBank/DDBJ whole genome shotgun (WGS) entry which is preliminary data.</text>
</comment>
<keyword evidence="3" id="KW-1185">Reference proteome</keyword>
<evidence type="ECO:0000313" key="3">
    <source>
        <dbReference type="Proteomes" id="UP000271548"/>
    </source>
</evidence>
<gene>
    <name evidence="2" type="ORF">D7147_12220</name>
</gene>
<dbReference type="SUPFAM" id="SSF50998">
    <property type="entry name" value="Quinoprotein alcohol dehydrogenase-like"/>
    <property type="match status" value="1"/>
</dbReference>
<dbReference type="InterPro" id="IPR011047">
    <property type="entry name" value="Quinoprotein_ADH-like_sf"/>
</dbReference>
<evidence type="ECO:0000259" key="1">
    <source>
        <dbReference type="Pfam" id="PF13360"/>
    </source>
</evidence>
<dbReference type="EMBL" id="RAZS01000004">
    <property type="protein sequence ID" value="RKN19711.1"/>
    <property type="molecule type" value="Genomic_DNA"/>
</dbReference>
<evidence type="ECO:0000313" key="2">
    <source>
        <dbReference type="EMBL" id="RKN19711.1"/>
    </source>
</evidence>
<dbReference type="InterPro" id="IPR015943">
    <property type="entry name" value="WD40/YVTN_repeat-like_dom_sf"/>
</dbReference>
<reference evidence="2 3" key="1">
    <citation type="submission" date="2018-09" db="EMBL/GenBank/DDBJ databases">
        <title>Micromonospora sp. nov. MS1-9, isolated from a root of Musa sp.</title>
        <authorList>
            <person name="Kuncharoen N."/>
            <person name="Kudo T."/>
            <person name="Ohkuma M."/>
            <person name="Yuki M."/>
            <person name="Tanasupawat S."/>
        </authorList>
    </citation>
    <scope>NUCLEOTIDE SEQUENCE [LARGE SCALE GENOMIC DNA]</scope>
    <source>
        <strain evidence="2 3">NGC1-4</strain>
    </source>
</reference>
<organism evidence="2 3">
    <name type="scientific">Micromonospora musae</name>
    <dbReference type="NCBI Taxonomy" id="1894970"/>
    <lineage>
        <taxon>Bacteria</taxon>
        <taxon>Bacillati</taxon>
        <taxon>Actinomycetota</taxon>
        <taxon>Actinomycetes</taxon>
        <taxon>Micromonosporales</taxon>
        <taxon>Micromonosporaceae</taxon>
        <taxon>Micromonospora</taxon>
    </lineage>
</organism>
<name>A0ABX9R914_9ACTN</name>
<feature type="domain" description="Pyrrolo-quinoline quinone repeat" evidence="1">
    <location>
        <begin position="180"/>
        <end position="321"/>
    </location>
</feature>
<sequence>MATIDLGELREGPSLDVRPTRSRPPVTRRPLWTALASLLVLTLLAADQTGPTRIAAVVPGGPGARVFFAGDLLLVEAPVVGTMDGAVEVVAYPLPERATRVVQRPQPGWRARLPAEHHLLRVQVSRGRLLLTSSREVDFLPETTMLDTRTGRVGWRQPGTGDLDVSGRLVLRDFNASVPDVRAVDVATGRTLWSVPIREDGLRYHFRDGAVDRLVLIGDDGFVEVRDTANAALLHRANLGLDVRDGDQRVEVVGDLLLNLAGRTAVVTAYDLEGLRRRWSVPLPLSTFIESCGPLLCAVGTSSGLRAIDPATGVIRWNTPKPAVLIAARADRLLLLPDRTAVTRYAVLDALTGEQLTELNANDLHPRGEQEEHFLGIRRRTGNRQVVVGLDLAAVDVRTMDVIMGAGSDCGSGPGLTLVCRSMDGTSFGVWRWSL</sequence>
<dbReference type="Proteomes" id="UP000271548">
    <property type="component" value="Unassembled WGS sequence"/>
</dbReference>
<proteinExistence type="predicted"/>